<reference evidence="3 4" key="1">
    <citation type="journal article" date="2020" name="IScience">
        <title>Genome Sequencing of the Endangered Kingdonia uniflora (Circaeasteraceae, Ranunculales) Reveals Potential Mechanisms of Evolutionary Specialization.</title>
        <authorList>
            <person name="Sun Y."/>
            <person name="Deng T."/>
            <person name="Zhang A."/>
            <person name="Moore M.J."/>
            <person name="Landis J.B."/>
            <person name="Lin N."/>
            <person name="Zhang H."/>
            <person name="Zhang X."/>
            <person name="Huang J."/>
            <person name="Zhang X."/>
            <person name="Sun H."/>
            <person name="Wang H."/>
        </authorList>
    </citation>
    <scope>NUCLEOTIDE SEQUENCE [LARGE SCALE GENOMIC DNA]</scope>
    <source>
        <strain evidence="3">TB1705</strain>
        <tissue evidence="3">Leaf</tissue>
    </source>
</reference>
<feature type="non-terminal residue" evidence="3">
    <location>
        <position position="170"/>
    </location>
</feature>
<evidence type="ECO:0000256" key="1">
    <source>
        <dbReference type="ARBA" id="ARBA00022737"/>
    </source>
</evidence>
<dbReference type="Pfam" id="PF01535">
    <property type="entry name" value="PPR"/>
    <property type="match status" value="2"/>
</dbReference>
<feature type="transmembrane region" description="Helical" evidence="2">
    <location>
        <begin position="114"/>
        <end position="133"/>
    </location>
</feature>
<dbReference type="InterPro" id="IPR011990">
    <property type="entry name" value="TPR-like_helical_dom_sf"/>
</dbReference>
<comment type="caution">
    <text evidence="3">The sequence shown here is derived from an EMBL/GenBank/DDBJ whole genome shotgun (WGS) entry which is preliminary data.</text>
</comment>
<organism evidence="3 4">
    <name type="scientific">Kingdonia uniflora</name>
    <dbReference type="NCBI Taxonomy" id="39325"/>
    <lineage>
        <taxon>Eukaryota</taxon>
        <taxon>Viridiplantae</taxon>
        <taxon>Streptophyta</taxon>
        <taxon>Embryophyta</taxon>
        <taxon>Tracheophyta</taxon>
        <taxon>Spermatophyta</taxon>
        <taxon>Magnoliopsida</taxon>
        <taxon>Ranunculales</taxon>
        <taxon>Circaeasteraceae</taxon>
        <taxon>Kingdonia</taxon>
    </lineage>
</organism>
<keyword evidence="2" id="KW-0472">Membrane</keyword>
<evidence type="ECO:0000313" key="4">
    <source>
        <dbReference type="Proteomes" id="UP000541444"/>
    </source>
</evidence>
<gene>
    <name evidence="3" type="ORF">GIB67_003670</name>
</gene>
<keyword evidence="1" id="KW-0677">Repeat</keyword>
<proteinExistence type="predicted"/>
<name>A0A7J7M3U5_9MAGN</name>
<evidence type="ECO:0000256" key="2">
    <source>
        <dbReference type="SAM" id="Phobius"/>
    </source>
</evidence>
<keyword evidence="2" id="KW-1133">Transmembrane helix</keyword>
<accession>A0A7J7M3U5</accession>
<dbReference type="EMBL" id="JACGCM010001793">
    <property type="protein sequence ID" value="KAF6149522.1"/>
    <property type="molecule type" value="Genomic_DNA"/>
</dbReference>
<sequence>FERVDCKGIRDQVDDFKISGFDLRDALVGQTIAYELQKLYRARVEYKDRDAGGDGICVGECGETVEAKVVFEEMKEGGLKPRTRTYNVLLKGLVNMGSLSDPESIVTEMERGEVIIVALVNFGGVMFMIHFLLKNRVNKVIKDQEELTYLARVALKTQKLIKEIDAEGSV</sequence>
<dbReference type="Proteomes" id="UP000541444">
    <property type="component" value="Unassembled WGS sequence"/>
</dbReference>
<keyword evidence="4" id="KW-1185">Reference proteome</keyword>
<protein>
    <recommendedName>
        <fullName evidence="5">Pentatricopeptide repeat-containing protein</fullName>
    </recommendedName>
</protein>
<dbReference type="InterPro" id="IPR002885">
    <property type="entry name" value="PPR_rpt"/>
</dbReference>
<dbReference type="Gene3D" id="1.25.40.10">
    <property type="entry name" value="Tetratricopeptide repeat domain"/>
    <property type="match status" value="1"/>
</dbReference>
<dbReference type="AlphaFoldDB" id="A0A7J7M3U5"/>
<evidence type="ECO:0008006" key="5">
    <source>
        <dbReference type="Google" id="ProtNLM"/>
    </source>
</evidence>
<dbReference type="OrthoDB" id="2003689at2759"/>
<keyword evidence="2" id="KW-0812">Transmembrane</keyword>
<evidence type="ECO:0000313" key="3">
    <source>
        <dbReference type="EMBL" id="KAF6149522.1"/>
    </source>
</evidence>